<evidence type="ECO:0000313" key="2">
    <source>
        <dbReference type="EMBL" id="THV04637.1"/>
    </source>
</evidence>
<keyword evidence="3" id="KW-1185">Reference proteome</keyword>
<proteinExistence type="predicted"/>
<dbReference type="EMBL" id="ML179054">
    <property type="protein sequence ID" value="THV04634.1"/>
    <property type="molecule type" value="Genomic_DNA"/>
</dbReference>
<sequence length="106" mass="11637">VPCAICARSVKVDHLQDHVGGHIMRTLRGVENQELAKKVAIGQSPCGFCAGPTSKDKCYLSGNLVTVDSTCPYAYKFNIKAIQNRSKPSTKNRKLWCTNVPMKCPI</sequence>
<evidence type="ECO:0000313" key="3">
    <source>
        <dbReference type="Proteomes" id="UP000297245"/>
    </source>
</evidence>
<dbReference type="OrthoDB" id="2953545at2759"/>
<dbReference type="EMBL" id="ML179054">
    <property type="protein sequence ID" value="THV04637.1"/>
    <property type="molecule type" value="Genomic_DNA"/>
</dbReference>
<dbReference type="Proteomes" id="UP000297245">
    <property type="component" value="Unassembled WGS sequence"/>
</dbReference>
<reference evidence="1 3" key="1">
    <citation type="journal article" date="2019" name="Nat. Ecol. Evol.">
        <title>Megaphylogeny resolves global patterns of mushroom evolution.</title>
        <authorList>
            <person name="Varga T."/>
            <person name="Krizsan K."/>
            <person name="Foldi C."/>
            <person name="Dima B."/>
            <person name="Sanchez-Garcia M."/>
            <person name="Sanchez-Ramirez S."/>
            <person name="Szollosi G.J."/>
            <person name="Szarkandi J.G."/>
            <person name="Papp V."/>
            <person name="Albert L."/>
            <person name="Andreopoulos W."/>
            <person name="Angelini C."/>
            <person name="Antonin V."/>
            <person name="Barry K.W."/>
            <person name="Bougher N.L."/>
            <person name="Buchanan P."/>
            <person name="Buyck B."/>
            <person name="Bense V."/>
            <person name="Catcheside P."/>
            <person name="Chovatia M."/>
            <person name="Cooper J."/>
            <person name="Damon W."/>
            <person name="Desjardin D."/>
            <person name="Finy P."/>
            <person name="Geml J."/>
            <person name="Haridas S."/>
            <person name="Hughes K."/>
            <person name="Justo A."/>
            <person name="Karasinski D."/>
            <person name="Kautmanova I."/>
            <person name="Kiss B."/>
            <person name="Kocsube S."/>
            <person name="Kotiranta H."/>
            <person name="LaButti K.M."/>
            <person name="Lechner B.E."/>
            <person name="Liimatainen K."/>
            <person name="Lipzen A."/>
            <person name="Lukacs Z."/>
            <person name="Mihaltcheva S."/>
            <person name="Morgado L.N."/>
            <person name="Niskanen T."/>
            <person name="Noordeloos M.E."/>
            <person name="Ohm R.A."/>
            <person name="Ortiz-Santana B."/>
            <person name="Ovrebo C."/>
            <person name="Racz N."/>
            <person name="Riley R."/>
            <person name="Savchenko A."/>
            <person name="Shiryaev A."/>
            <person name="Soop K."/>
            <person name="Spirin V."/>
            <person name="Szebenyi C."/>
            <person name="Tomsovsky M."/>
            <person name="Tulloss R.E."/>
            <person name="Uehling J."/>
            <person name="Grigoriev I.V."/>
            <person name="Vagvolgyi C."/>
            <person name="Papp T."/>
            <person name="Martin F.M."/>
            <person name="Miettinen O."/>
            <person name="Hibbett D.S."/>
            <person name="Nagy L.G."/>
        </authorList>
    </citation>
    <scope>NUCLEOTIDE SEQUENCE [LARGE SCALE GENOMIC DNA]</scope>
    <source>
        <strain evidence="1 3">CBS 962.96</strain>
    </source>
</reference>
<protein>
    <submittedName>
        <fullName evidence="1">Uncharacterized protein</fullName>
    </submittedName>
</protein>
<dbReference type="AlphaFoldDB" id="A0A4S8MQP5"/>
<gene>
    <name evidence="2" type="ORF">K435DRAFT_556175</name>
    <name evidence="1" type="ORF">K435DRAFT_561442</name>
</gene>
<feature type="non-terminal residue" evidence="1">
    <location>
        <position position="1"/>
    </location>
</feature>
<feature type="non-terminal residue" evidence="1">
    <location>
        <position position="106"/>
    </location>
</feature>
<accession>A0A4S8MQP5</accession>
<evidence type="ECO:0000313" key="1">
    <source>
        <dbReference type="EMBL" id="THV04634.1"/>
    </source>
</evidence>
<name>A0A4S8MQP5_DENBC</name>
<organism evidence="1 3">
    <name type="scientific">Dendrothele bispora (strain CBS 962.96)</name>
    <dbReference type="NCBI Taxonomy" id="1314807"/>
    <lineage>
        <taxon>Eukaryota</taxon>
        <taxon>Fungi</taxon>
        <taxon>Dikarya</taxon>
        <taxon>Basidiomycota</taxon>
        <taxon>Agaricomycotina</taxon>
        <taxon>Agaricomycetes</taxon>
        <taxon>Agaricomycetidae</taxon>
        <taxon>Agaricales</taxon>
        <taxon>Agaricales incertae sedis</taxon>
        <taxon>Dendrothele</taxon>
    </lineage>
</organism>